<evidence type="ECO:0000313" key="8">
    <source>
        <dbReference type="Proteomes" id="UP000235748"/>
    </source>
</evidence>
<name>A0A2N6QIV7_9STAP</name>
<reference evidence="7 8" key="1">
    <citation type="submission" date="2017-09" db="EMBL/GenBank/DDBJ databases">
        <title>Bacterial strain isolated from the female urinary microbiota.</title>
        <authorList>
            <person name="Thomas-White K."/>
            <person name="Kumar N."/>
            <person name="Forster S."/>
            <person name="Putonti C."/>
            <person name="Lawley T."/>
            <person name="Wolfe A.J."/>
        </authorList>
    </citation>
    <scope>NUCLEOTIDE SEQUENCE [LARGE SCALE GENOMIC DNA]</scope>
    <source>
        <strain evidence="7 8">UMB0834</strain>
    </source>
</reference>
<dbReference type="InterPro" id="IPR036388">
    <property type="entry name" value="WH-like_DNA-bd_sf"/>
</dbReference>
<dbReference type="GO" id="GO:0003677">
    <property type="term" value="F:DNA binding"/>
    <property type="evidence" value="ECO:0007669"/>
    <property type="project" value="InterPro"/>
</dbReference>
<dbReference type="Gene3D" id="1.10.1740.10">
    <property type="match status" value="1"/>
</dbReference>
<dbReference type="InterPro" id="IPR016032">
    <property type="entry name" value="Sig_transdc_resp-reg_C-effctor"/>
</dbReference>
<comment type="function">
    <text evidence="5">Sigma factors are initiation factors that promote the attachment of RNA polymerase to specific initiation sites and are then released. Sigma-S contributes to the protection against external stress, thus playing a role in cellular fitness and survival.</text>
</comment>
<evidence type="ECO:0000256" key="5">
    <source>
        <dbReference type="ARBA" id="ARBA00024701"/>
    </source>
</evidence>
<dbReference type="Pfam" id="PF04542">
    <property type="entry name" value="Sigma70_r2"/>
    <property type="match status" value="1"/>
</dbReference>
<dbReference type="SUPFAM" id="SSF88946">
    <property type="entry name" value="Sigma2 domain of RNA polymerase sigma factors"/>
    <property type="match status" value="1"/>
</dbReference>
<dbReference type="SUPFAM" id="SSF46894">
    <property type="entry name" value="C-terminal effector domain of the bipartite response regulators"/>
    <property type="match status" value="1"/>
</dbReference>
<sequence>MFSTSPYAIVIRKYLFVRTNRKKKQLNFNTYYEKYKNIIHYLLKSYNISYDYDEFYQLLLIRMWELIERFDDKHQLPLSKYLFYRLRFYLIDLFRQRGKQEPSLTLETTTNIYASESMEEQVLTADLLKTFQPWLTPLEQRWLRLRVQGYQQAEIAKQLQRSVSSVKLYRRSVLKKYQQFMSKAEV</sequence>
<comment type="similarity">
    <text evidence="1">Belongs to the sigma-70 factor family.</text>
</comment>
<evidence type="ECO:0000256" key="3">
    <source>
        <dbReference type="ARBA" id="ARBA00023015"/>
    </source>
</evidence>
<dbReference type="Proteomes" id="UP000235748">
    <property type="component" value="Unassembled WGS sequence"/>
</dbReference>
<gene>
    <name evidence="7" type="ORF">CJ235_04000</name>
</gene>
<dbReference type="InterPro" id="IPR007627">
    <property type="entry name" value="RNA_pol_sigma70_r2"/>
</dbReference>
<keyword evidence="3" id="KW-0805">Transcription regulation</keyword>
<keyword evidence="4" id="KW-0804">Transcription</keyword>
<dbReference type="InterPro" id="IPR013325">
    <property type="entry name" value="RNA_pol_sigma_r2"/>
</dbReference>
<dbReference type="NCBIfam" id="TIGR02937">
    <property type="entry name" value="sigma70-ECF"/>
    <property type="match status" value="1"/>
</dbReference>
<accession>A0A2N6QIV7</accession>
<dbReference type="EMBL" id="PNGG01000002">
    <property type="protein sequence ID" value="PMC19531.1"/>
    <property type="molecule type" value="Genomic_DNA"/>
</dbReference>
<proteinExistence type="inferred from homology"/>
<evidence type="ECO:0000313" key="7">
    <source>
        <dbReference type="EMBL" id="PMC19531.1"/>
    </source>
</evidence>
<dbReference type="STRING" id="170573.GCA_001076995_01475"/>
<evidence type="ECO:0000259" key="6">
    <source>
        <dbReference type="Pfam" id="PF04542"/>
    </source>
</evidence>
<protein>
    <recommendedName>
        <fullName evidence="2">RNA polymerase sigma factor SigS</fullName>
    </recommendedName>
</protein>
<evidence type="ECO:0000256" key="2">
    <source>
        <dbReference type="ARBA" id="ARBA00021245"/>
    </source>
</evidence>
<comment type="caution">
    <text evidence="7">The sequence shown here is derived from an EMBL/GenBank/DDBJ whole genome shotgun (WGS) entry which is preliminary data.</text>
</comment>
<evidence type="ECO:0000256" key="4">
    <source>
        <dbReference type="ARBA" id="ARBA00023163"/>
    </source>
</evidence>
<dbReference type="Gene3D" id="1.10.10.10">
    <property type="entry name" value="Winged helix-like DNA-binding domain superfamily/Winged helix DNA-binding domain"/>
    <property type="match status" value="1"/>
</dbReference>
<dbReference type="InterPro" id="IPR014284">
    <property type="entry name" value="RNA_pol_sigma-70_dom"/>
</dbReference>
<evidence type="ECO:0000256" key="1">
    <source>
        <dbReference type="ARBA" id="ARBA00007788"/>
    </source>
</evidence>
<dbReference type="GO" id="GO:0006352">
    <property type="term" value="P:DNA-templated transcription initiation"/>
    <property type="evidence" value="ECO:0007669"/>
    <property type="project" value="InterPro"/>
</dbReference>
<dbReference type="AlphaFoldDB" id="A0A2N6QIV7"/>
<feature type="domain" description="RNA polymerase sigma-70 region 2" evidence="6">
    <location>
        <begin position="32"/>
        <end position="99"/>
    </location>
</feature>
<dbReference type="GO" id="GO:0003700">
    <property type="term" value="F:DNA-binding transcription factor activity"/>
    <property type="evidence" value="ECO:0007669"/>
    <property type="project" value="InterPro"/>
</dbReference>
<organism evidence="7 8">
    <name type="scientific">Staphylococcus pettenkoferi</name>
    <dbReference type="NCBI Taxonomy" id="170573"/>
    <lineage>
        <taxon>Bacteria</taxon>
        <taxon>Bacillati</taxon>
        <taxon>Bacillota</taxon>
        <taxon>Bacilli</taxon>
        <taxon>Bacillales</taxon>
        <taxon>Staphylococcaceae</taxon>
        <taxon>Staphylococcus</taxon>
    </lineage>
</organism>